<evidence type="ECO:0000313" key="2">
    <source>
        <dbReference type="Proteomes" id="UP000828048"/>
    </source>
</evidence>
<name>A0ACB7X4Z0_9ERIC</name>
<proteinExistence type="predicted"/>
<accession>A0ACB7X4Z0</accession>
<organism evidence="1 2">
    <name type="scientific">Vaccinium darrowii</name>
    <dbReference type="NCBI Taxonomy" id="229202"/>
    <lineage>
        <taxon>Eukaryota</taxon>
        <taxon>Viridiplantae</taxon>
        <taxon>Streptophyta</taxon>
        <taxon>Embryophyta</taxon>
        <taxon>Tracheophyta</taxon>
        <taxon>Spermatophyta</taxon>
        <taxon>Magnoliopsida</taxon>
        <taxon>eudicotyledons</taxon>
        <taxon>Gunneridae</taxon>
        <taxon>Pentapetalae</taxon>
        <taxon>asterids</taxon>
        <taxon>Ericales</taxon>
        <taxon>Ericaceae</taxon>
        <taxon>Vaccinioideae</taxon>
        <taxon>Vaccinieae</taxon>
        <taxon>Vaccinium</taxon>
    </lineage>
</organism>
<keyword evidence="2" id="KW-1185">Reference proteome</keyword>
<dbReference type="Proteomes" id="UP000828048">
    <property type="component" value="Chromosome 2"/>
</dbReference>
<protein>
    <submittedName>
        <fullName evidence="1">Uncharacterized protein</fullName>
    </submittedName>
</protein>
<evidence type="ECO:0000313" key="1">
    <source>
        <dbReference type="EMBL" id="KAH7835773.1"/>
    </source>
</evidence>
<reference evidence="1 2" key="1">
    <citation type="journal article" date="2021" name="Hortic Res">
        <title>High-quality reference genome and annotation aids understanding of berry development for evergreen blueberry (Vaccinium darrowii).</title>
        <authorList>
            <person name="Yu J."/>
            <person name="Hulse-Kemp A.M."/>
            <person name="Babiker E."/>
            <person name="Staton M."/>
        </authorList>
    </citation>
    <scope>NUCLEOTIDE SEQUENCE [LARGE SCALE GENOMIC DNA]</scope>
    <source>
        <strain evidence="2">cv. NJ 8807/NJ 8810</strain>
        <tissue evidence="1">Young leaf</tissue>
    </source>
</reference>
<gene>
    <name evidence="1" type="ORF">Vadar_029709</name>
</gene>
<comment type="caution">
    <text evidence="1">The sequence shown here is derived from an EMBL/GenBank/DDBJ whole genome shotgun (WGS) entry which is preliminary data.</text>
</comment>
<dbReference type="EMBL" id="CM037152">
    <property type="protein sequence ID" value="KAH7835773.1"/>
    <property type="molecule type" value="Genomic_DNA"/>
</dbReference>
<sequence>MQPLPTMELTLPYISLSLFLLLTSFKFLSQKAQRGRSLPPSPPYSLPVIGHLHLLKQPTHRTFHKLSQTLGPVFSLRFGSQLVVVICSPSAAEECFTKNDIVLANRPRFIAGKYFAYDYTTVVHAPYGDHWRNLRRLMSQEIFSTGRLNAFLSIRHEEVRHLLHQLYKKSSTDFAKVEMKSKLSGLTLNNIIRMIAGKRYYGDDVEESAEAEEFQEIVSDVFSHSGASNPADFLPVLLWIDYKGNEKNLEKTQNRLDALLQGLIDEHRRVTSKNTMIDHLLRLQESQPEYYTDAIMKGLMSVMILAGTDTSAATMEWAMSNLVNHPKVLAKATAEIDDQVGLDRMIDEHDVHKLPYLQAIISETFRLYPAAPMLVPHMSFEDCTISGYNVPRGTLLLGNAWAIHRDPKVWDDPTSFKPERFERGAVEGHKLLPFGLGRRACPGAGLAQRIVGLTLGSLIQCFEWKRVSEELVDMTEGIGLTMPKAEPLEVMCKARDSTKKFLADSAKYA</sequence>